<accession>A0A4U8YPR7</accession>
<keyword evidence="1" id="KW-1133">Transmembrane helix</keyword>
<dbReference type="AlphaFoldDB" id="A0A4U8YPR7"/>
<protein>
    <submittedName>
        <fullName evidence="2">Uncharacterized protein</fullName>
    </submittedName>
</protein>
<dbReference type="RefSeq" id="WP_180142730.1">
    <property type="nucleotide sequence ID" value="NZ_CAADHO010000006.1"/>
</dbReference>
<proteinExistence type="predicted"/>
<gene>
    <name evidence="2" type="ORF">MSL71_34420</name>
</gene>
<keyword evidence="1" id="KW-0472">Membrane</keyword>
<sequence length="53" mass="6055">MPTLFAMLAASASAYTVTGLFGEHKGVFSFFLSFLVWILVFCLLKRWLKELRP</sequence>
<keyword evidence="1" id="KW-0812">Transmembrane</keyword>
<dbReference type="Proteomes" id="UP000507962">
    <property type="component" value="Unassembled WGS sequence"/>
</dbReference>
<evidence type="ECO:0000313" key="2">
    <source>
        <dbReference type="EMBL" id="VFQ45780.1"/>
    </source>
</evidence>
<keyword evidence="3" id="KW-1185">Reference proteome</keyword>
<evidence type="ECO:0000313" key="3">
    <source>
        <dbReference type="Proteomes" id="UP000507962"/>
    </source>
</evidence>
<organism evidence="2 3">
    <name type="scientific">Desulfoluna butyratoxydans</name>
    <dbReference type="NCBI Taxonomy" id="231438"/>
    <lineage>
        <taxon>Bacteria</taxon>
        <taxon>Pseudomonadati</taxon>
        <taxon>Thermodesulfobacteriota</taxon>
        <taxon>Desulfobacteria</taxon>
        <taxon>Desulfobacterales</taxon>
        <taxon>Desulfolunaceae</taxon>
        <taxon>Desulfoluna</taxon>
    </lineage>
</organism>
<name>A0A4U8YPR7_9BACT</name>
<feature type="transmembrane region" description="Helical" evidence="1">
    <location>
        <begin position="30"/>
        <end position="48"/>
    </location>
</feature>
<reference evidence="2 3" key="1">
    <citation type="submission" date="2019-03" db="EMBL/GenBank/DDBJ databases">
        <authorList>
            <person name="Nijsse B."/>
        </authorList>
    </citation>
    <scope>NUCLEOTIDE SEQUENCE [LARGE SCALE GENOMIC DNA]</scope>
    <source>
        <strain evidence="2">Desulfoluna butyratoxydans MSL71</strain>
    </source>
</reference>
<evidence type="ECO:0000256" key="1">
    <source>
        <dbReference type="SAM" id="Phobius"/>
    </source>
</evidence>
<dbReference type="EMBL" id="CAADHO010000006">
    <property type="protein sequence ID" value="VFQ45780.1"/>
    <property type="molecule type" value="Genomic_DNA"/>
</dbReference>